<comment type="caution">
    <text evidence="1">The sequence shown here is derived from an EMBL/GenBank/DDBJ whole genome shotgun (WGS) entry which is preliminary data.</text>
</comment>
<gene>
    <name evidence="1" type="ORF">ACAOBT_LOCUS32819</name>
</gene>
<reference evidence="1" key="1">
    <citation type="submission" date="2022-03" db="EMBL/GenBank/DDBJ databases">
        <authorList>
            <person name="Sayadi A."/>
        </authorList>
    </citation>
    <scope>NUCLEOTIDE SEQUENCE</scope>
</reference>
<evidence type="ECO:0000313" key="2">
    <source>
        <dbReference type="Proteomes" id="UP001152888"/>
    </source>
</evidence>
<accession>A0A9P0Q658</accession>
<evidence type="ECO:0000313" key="1">
    <source>
        <dbReference type="EMBL" id="CAH2012404.1"/>
    </source>
</evidence>
<proteinExistence type="predicted"/>
<protein>
    <submittedName>
        <fullName evidence="1">Uncharacterized protein</fullName>
    </submittedName>
</protein>
<dbReference type="EMBL" id="CAKOFQ010008178">
    <property type="protein sequence ID" value="CAH2012404.1"/>
    <property type="molecule type" value="Genomic_DNA"/>
</dbReference>
<dbReference type="Proteomes" id="UP001152888">
    <property type="component" value="Unassembled WGS sequence"/>
</dbReference>
<name>A0A9P0Q658_ACAOB</name>
<dbReference type="AlphaFoldDB" id="A0A9P0Q658"/>
<sequence>MTHIHILFESSCIFGIHFHLKLRFKHRPYFSR</sequence>
<keyword evidence="2" id="KW-1185">Reference proteome</keyword>
<organism evidence="1 2">
    <name type="scientific">Acanthoscelides obtectus</name>
    <name type="common">Bean weevil</name>
    <name type="synonym">Bruchus obtectus</name>
    <dbReference type="NCBI Taxonomy" id="200917"/>
    <lineage>
        <taxon>Eukaryota</taxon>
        <taxon>Metazoa</taxon>
        <taxon>Ecdysozoa</taxon>
        <taxon>Arthropoda</taxon>
        <taxon>Hexapoda</taxon>
        <taxon>Insecta</taxon>
        <taxon>Pterygota</taxon>
        <taxon>Neoptera</taxon>
        <taxon>Endopterygota</taxon>
        <taxon>Coleoptera</taxon>
        <taxon>Polyphaga</taxon>
        <taxon>Cucujiformia</taxon>
        <taxon>Chrysomeloidea</taxon>
        <taxon>Chrysomelidae</taxon>
        <taxon>Bruchinae</taxon>
        <taxon>Bruchini</taxon>
        <taxon>Acanthoscelides</taxon>
    </lineage>
</organism>